<accession>A0A150TPD7</accession>
<comment type="caution">
    <text evidence="1">The sequence shown here is derived from an EMBL/GenBank/DDBJ whole genome shotgun (WGS) entry which is preliminary data.</text>
</comment>
<gene>
    <name evidence="1" type="ORF">BE21_34245</name>
</gene>
<evidence type="ECO:0000313" key="2">
    <source>
        <dbReference type="Proteomes" id="UP000075502"/>
    </source>
</evidence>
<protein>
    <submittedName>
        <fullName evidence="1">Uncharacterized protein</fullName>
    </submittedName>
</protein>
<reference evidence="1 2" key="1">
    <citation type="submission" date="2014-02" db="EMBL/GenBank/DDBJ databases">
        <title>The small core and large imbalanced accessory genome model reveals a collaborative survival strategy of Sorangium cellulosum strains in nature.</title>
        <authorList>
            <person name="Han K."/>
            <person name="Peng R."/>
            <person name="Blom J."/>
            <person name="Li Y.-Z."/>
        </authorList>
    </citation>
    <scope>NUCLEOTIDE SEQUENCE [LARGE SCALE GENOMIC DNA]</scope>
    <source>
        <strain evidence="1 2">So0007-03</strain>
    </source>
</reference>
<proteinExistence type="predicted"/>
<name>A0A150TPD7_SORCE</name>
<dbReference type="Proteomes" id="UP000075502">
    <property type="component" value="Unassembled WGS sequence"/>
</dbReference>
<sequence length="99" mass="10818">MTTSRRSWSEPGLRTQLMVLMDAVAAELPPFDEILRRLPAQVRRVELFACPDALGMTAAAEPHVFVDGDDALGGAGAVRLMVRGPFPEGPLMLPRPFRC</sequence>
<dbReference type="AlphaFoldDB" id="A0A150TPD7"/>
<organism evidence="1 2">
    <name type="scientific">Sorangium cellulosum</name>
    <name type="common">Polyangium cellulosum</name>
    <dbReference type="NCBI Taxonomy" id="56"/>
    <lineage>
        <taxon>Bacteria</taxon>
        <taxon>Pseudomonadati</taxon>
        <taxon>Myxococcota</taxon>
        <taxon>Polyangia</taxon>
        <taxon>Polyangiales</taxon>
        <taxon>Polyangiaceae</taxon>
        <taxon>Sorangium</taxon>
    </lineage>
</organism>
<dbReference type="EMBL" id="JEME01001632">
    <property type="protein sequence ID" value="KYG06530.1"/>
    <property type="molecule type" value="Genomic_DNA"/>
</dbReference>
<evidence type="ECO:0000313" key="1">
    <source>
        <dbReference type="EMBL" id="KYG06530.1"/>
    </source>
</evidence>